<evidence type="ECO:0000313" key="5">
    <source>
        <dbReference type="Proteomes" id="UP000256345"/>
    </source>
</evidence>
<dbReference type="PANTHER" id="PTHR31118">
    <property type="entry name" value="CYCLASE-LIKE PROTEIN 2"/>
    <property type="match status" value="1"/>
</dbReference>
<gene>
    <name evidence="2" type="ORF">AA314_00562</name>
    <name evidence="3" type="ORF">ATI61_106316</name>
</gene>
<feature type="region of interest" description="Disordered" evidence="1">
    <location>
        <begin position="11"/>
        <end position="33"/>
    </location>
</feature>
<dbReference type="GO" id="GO:0004061">
    <property type="term" value="F:arylformamidase activity"/>
    <property type="evidence" value="ECO:0007669"/>
    <property type="project" value="InterPro"/>
</dbReference>
<protein>
    <submittedName>
        <fullName evidence="3">Arylformamidase</fullName>
    </submittedName>
    <submittedName>
        <fullName evidence="2">Metal-dependent hydrolase</fullName>
    </submittedName>
</protein>
<evidence type="ECO:0000313" key="4">
    <source>
        <dbReference type="Proteomes" id="UP000035579"/>
    </source>
</evidence>
<evidence type="ECO:0000256" key="1">
    <source>
        <dbReference type="SAM" id="MobiDB-lite"/>
    </source>
</evidence>
<dbReference type="Pfam" id="PF04199">
    <property type="entry name" value="Cyclase"/>
    <property type="match status" value="1"/>
</dbReference>
<dbReference type="SUPFAM" id="SSF102198">
    <property type="entry name" value="Putative cyclase"/>
    <property type="match status" value="1"/>
</dbReference>
<dbReference type="KEGG" id="age:AA314_00562"/>
<dbReference type="Gene3D" id="3.50.30.50">
    <property type="entry name" value="Putative cyclase"/>
    <property type="match status" value="1"/>
</dbReference>
<dbReference type="Proteomes" id="UP000035579">
    <property type="component" value="Chromosome"/>
</dbReference>
<dbReference type="EMBL" id="QUMU01000006">
    <property type="protein sequence ID" value="REG30846.1"/>
    <property type="molecule type" value="Genomic_DNA"/>
</dbReference>
<dbReference type="InterPro" id="IPR007325">
    <property type="entry name" value="KFase/CYL"/>
</dbReference>
<evidence type="ECO:0000313" key="3">
    <source>
        <dbReference type="EMBL" id="REG30846.1"/>
    </source>
</evidence>
<dbReference type="Proteomes" id="UP000256345">
    <property type="component" value="Unassembled WGS sequence"/>
</dbReference>
<proteinExistence type="predicted"/>
<dbReference type="AlphaFoldDB" id="A0AAC8TC00"/>
<dbReference type="InterPro" id="IPR037175">
    <property type="entry name" value="KFase_sf"/>
</dbReference>
<dbReference type="PANTHER" id="PTHR31118:SF32">
    <property type="entry name" value="KYNURENINE FORMAMIDASE"/>
    <property type="match status" value="1"/>
</dbReference>
<name>A0AAC8TC00_9BACT</name>
<sequence>MEGVWLDISVPFGEEPSPEGVGEAPRAELPESSAQQAEWLKRAAWMGTYVTAPPSLELDLEDMERLPLTATVGKARVLHLDDVDCIRADSLAEYEPRPGERLLLRTRNSQREWWKRPHEDFVRLSDAAARLLIERQVACVGVDYVSRSGFQADGLAVHQLLREAGVWIIEGLDLSDVKVGVHELVCLPLNVKAEWGSPARALLRAMRGDSSVG</sequence>
<reference evidence="3 5" key="2">
    <citation type="submission" date="2018-08" db="EMBL/GenBank/DDBJ databases">
        <title>Genomic Encyclopedia of Archaeal and Bacterial Type Strains, Phase II (KMG-II): from individual species to whole genera.</title>
        <authorList>
            <person name="Goeker M."/>
        </authorList>
    </citation>
    <scope>NUCLEOTIDE SEQUENCE [LARGE SCALE GENOMIC DNA]</scope>
    <source>
        <strain evidence="3 5">DSM 2261</strain>
    </source>
</reference>
<evidence type="ECO:0000313" key="2">
    <source>
        <dbReference type="EMBL" id="AKI98935.1"/>
    </source>
</evidence>
<dbReference type="EMBL" id="CP011509">
    <property type="protein sequence ID" value="AKI98935.1"/>
    <property type="molecule type" value="Genomic_DNA"/>
</dbReference>
<reference evidence="2 4" key="1">
    <citation type="submission" date="2015-05" db="EMBL/GenBank/DDBJ databases">
        <title>Genome assembly of Archangium gephyra DSM 2261.</title>
        <authorList>
            <person name="Sharma G."/>
            <person name="Subramanian S."/>
        </authorList>
    </citation>
    <scope>NUCLEOTIDE SEQUENCE [LARGE SCALE GENOMIC DNA]</scope>
    <source>
        <strain evidence="2 4">DSM 2261</strain>
    </source>
</reference>
<accession>A0AAC8TC00</accession>
<organism evidence="2 4">
    <name type="scientific">Archangium gephyra</name>
    <dbReference type="NCBI Taxonomy" id="48"/>
    <lineage>
        <taxon>Bacteria</taxon>
        <taxon>Pseudomonadati</taxon>
        <taxon>Myxococcota</taxon>
        <taxon>Myxococcia</taxon>
        <taxon>Myxococcales</taxon>
        <taxon>Cystobacterineae</taxon>
        <taxon>Archangiaceae</taxon>
        <taxon>Archangium</taxon>
    </lineage>
</organism>
<dbReference type="RefSeq" id="WP_053066028.1">
    <property type="nucleotide sequence ID" value="NZ_CP011509.1"/>
</dbReference>
<dbReference type="GO" id="GO:0019441">
    <property type="term" value="P:L-tryptophan catabolic process to kynurenine"/>
    <property type="evidence" value="ECO:0007669"/>
    <property type="project" value="InterPro"/>
</dbReference>
<keyword evidence="2" id="KW-0378">Hydrolase</keyword>
<keyword evidence="5" id="KW-1185">Reference proteome</keyword>